<proteinExistence type="predicted"/>
<evidence type="ECO:0000256" key="1">
    <source>
        <dbReference type="SAM" id="Phobius"/>
    </source>
</evidence>
<keyword evidence="1" id="KW-0472">Membrane</keyword>
<evidence type="ECO:0000313" key="2">
    <source>
        <dbReference type="EMBL" id="JAH12723.1"/>
    </source>
</evidence>
<feature type="transmembrane region" description="Helical" evidence="1">
    <location>
        <begin position="18"/>
        <end position="38"/>
    </location>
</feature>
<accession>A0A0E9Q9F1</accession>
<organism evidence="2">
    <name type="scientific">Anguilla anguilla</name>
    <name type="common">European freshwater eel</name>
    <name type="synonym">Muraena anguilla</name>
    <dbReference type="NCBI Taxonomy" id="7936"/>
    <lineage>
        <taxon>Eukaryota</taxon>
        <taxon>Metazoa</taxon>
        <taxon>Chordata</taxon>
        <taxon>Craniata</taxon>
        <taxon>Vertebrata</taxon>
        <taxon>Euteleostomi</taxon>
        <taxon>Actinopterygii</taxon>
        <taxon>Neopterygii</taxon>
        <taxon>Teleostei</taxon>
        <taxon>Anguilliformes</taxon>
        <taxon>Anguillidae</taxon>
        <taxon>Anguilla</taxon>
    </lineage>
</organism>
<protein>
    <submittedName>
        <fullName evidence="2">Uncharacterized protein</fullName>
    </submittedName>
</protein>
<reference evidence="2" key="1">
    <citation type="submission" date="2014-11" db="EMBL/GenBank/DDBJ databases">
        <authorList>
            <person name="Amaro Gonzalez C."/>
        </authorList>
    </citation>
    <scope>NUCLEOTIDE SEQUENCE</scope>
</reference>
<reference evidence="2" key="2">
    <citation type="journal article" date="2015" name="Fish Shellfish Immunol.">
        <title>Early steps in the European eel (Anguilla anguilla)-Vibrio vulnificus interaction in the gills: Role of the RtxA13 toxin.</title>
        <authorList>
            <person name="Callol A."/>
            <person name="Pajuelo D."/>
            <person name="Ebbesson L."/>
            <person name="Teles M."/>
            <person name="MacKenzie S."/>
            <person name="Amaro C."/>
        </authorList>
    </citation>
    <scope>NUCLEOTIDE SEQUENCE</scope>
</reference>
<dbReference type="AlphaFoldDB" id="A0A0E9Q9F1"/>
<name>A0A0E9Q9F1_ANGAN</name>
<sequence length="54" mass="6333">MTETNKSNMVLKLKAKRYWITTLSTTILLCLCIFRDLLFCYNNLQISQSCQQTP</sequence>
<keyword evidence="1" id="KW-0812">Transmembrane</keyword>
<dbReference type="EMBL" id="GBXM01095854">
    <property type="protein sequence ID" value="JAH12723.1"/>
    <property type="molecule type" value="Transcribed_RNA"/>
</dbReference>
<keyword evidence="1" id="KW-1133">Transmembrane helix</keyword>